<feature type="region of interest" description="Disordered" evidence="1">
    <location>
        <begin position="264"/>
        <end position="286"/>
    </location>
</feature>
<reference evidence="3" key="1">
    <citation type="submission" date="2024-06" db="EMBL/GenBank/DDBJ databases">
        <authorList>
            <person name="Ryan C."/>
        </authorList>
    </citation>
    <scope>NUCLEOTIDE SEQUENCE [LARGE SCALE GENOMIC DNA]</scope>
</reference>
<protein>
    <submittedName>
        <fullName evidence="2">Uncharacterized protein</fullName>
    </submittedName>
</protein>
<name>A0ABC8Y631_9POAL</name>
<evidence type="ECO:0000256" key="1">
    <source>
        <dbReference type="SAM" id="MobiDB-lite"/>
    </source>
</evidence>
<gene>
    <name evidence="2" type="ORF">URODEC1_LOCUS30262</name>
</gene>
<dbReference type="EMBL" id="OZ075125">
    <property type="protein sequence ID" value="CAL4936986.1"/>
    <property type="molecule type" value="Genomic_DNA"/>
</dbReference>
<accession>A0ABC8Y631</accession>
<evidence type="ECO:0000313" key="2">
    <source>
        <dbReference type="EMBL" id="CAL4936986.1"/>
    </source>
</evidence>
<reference evidence="2 3" key="2">
    <citation type="submission" date="2024-10" db="EMBL/GenBank/DDBJ databases">
        <authorList>
            <person name="Ryan C."/>
        </authorList>
    </citation>
    <scope>NUCLEOTIDE SEQUENCE [LARGE SCALE GENOMIC DNA]</scope>
</reference>
<evidence type="ECO:0000313" key="3">
    <source>
        <dbReference type="Proteomes" id="UP001497457"/>
    </source>
</evidence>
<dbReference type="AlphaFoldDB" id="A0ABC8Y631"/>
<proteinExistence type="predicted"/>
<dbReference type="Proteomes" id="UP001497457">
    <property type="component" value="Chromosome 15b"/>
</dbReference>
<keyword evidence="3" id="KW-1185">Reference proteome</keyword>
<sequence length="286" mass="31460">MADDGDAASSTGSNDVVVSADEIRCLFPEVAGPSVQKFPGPNPEEGLIVMALGVENGRATLNALLKAGRWLEAADHVARCLQLIRKDEQEGPADVMLREHPELIVLLRRQHALEMLGEGKPEQAQEYYLSSISGTANAWLTNRTPHLDALVTDLGDTIAAAAAGTQPANLPLDLPAERRRTCRDVRDYLRVYFPEFDRGAEASASMARSRSVLCHAAPFGEVVGEKEYRCLVCHKSLTFPYVPDQHLTEHLHYHCPAMTPAVRSRLPRANRPPGHAAAEAKRRRYK</sequence>
<organism evidence="2 3">
    <name type="scientific">Urochloa decumbens</name>
    <dbReference type="NCBI Taxonomy" id="240449"/>
    <lineage>
        <taxon>Eukaryota</taxon>
        <taxon>Viridiplantae</taxon>
        <taxon>Streptophyta</taxon>
        <taxon>Embryophyta</taxon>
        <taxon>Tracheophyta</taxon>
        <taxon>Spermatophyta</taxon>
        <taxon>Magnoliopsida</taxon>
        <taxon>Liliopsida</taxon>
        <taxon>Poales</taxon>
        <taxon>Poaceae</taxon>
        <taxon>PACMAD clade</taxon>
        <taxon>Panicoideae</taxon>
        <taxon>Panicodae</taxon>
        <taxon>Paniceae</taxon>
        <taxon>Melinidinae</taxon>
        <taxon>Urochloa</taxon>
    </lineage>
</organism>